<accession>A0A0D8JVM3</accession>
<dbReference type="KEGG" id="cim:CIMG_13368"/>
<reference evidence="3" key="2">
    <citation type="journal article" date="2010" name="Genome Res.">
        <title>Population genomic sequencing of Coccidioides fungi reveals recent hybridization and transposon control.</title>
        <authorList>
            <person name="Neafsey D.E."/>
            <person name="Barker B.M."/>
            <person name="Sharpton T.J."/>
            <person name="Stajich J.E."/>
            <person name="Park D.J."/>
            <person name="Whiston E."/>
            <person name="Hung C.-Y."/>
            <person name="McMahan C."/>
            <person name="White J."/>
            <person name="Sykes S."/>
            <person name="Heiman D."/>
            <person name="Young S."/>
            <person name="Zeng Q."/>
            <person name="Abouelleil A."/>
            <person name="Aftuck L."/>
            <person name="Bessette D."/>
            <person name="Brown A."/>
            <person name="FitzGerald M."/>
            <person name="Lui A."/>
            <person name="Macdonald J.P."/>
            <person name="Priest M."/>
            <person name="Orbach M.J."/>
            <person name="Galgiani J.N."/>
            <person name="Kirkland T.N."/>
            <person name="Cole G.T."/>
            <person name="Birren B.W."/>
            <person name="Henn M.R."/>
            <person name="Taylor J.W."/>
            <person name="Rounsley S.D."/>
        </authorList>
    </citation>
    <scope>GENOME REANNOTATION</scope>
    <source>
        <strain evidence="3">RS</strain>
    </source>
</reference>
<reference evidence="3" key="1">
    <citation type="journal article" date="2009" name="Genome Res.">
        <title>Comparative genomic analyses of the human fungal pathogens Coccidioides and their relatives.</title>
        <authorList>
            <person name="Sharpton T.J."/>
            <person name="Stajich J.E."/>
            <person name="Rounsley S.D."/>
            <person name="Gardner M.J."/>
            <person name="Wortman J.R."/>
            <person name="Jordar V.S."/>
            <person name="Maiti R."/>
            <person name="Kodira C.D."/>
            <person name="Neafsey D.E."/>
            <person name="Zeng Q."/>
            <person name="Hung C.-Y."/>
            <person name="McMahan C."/>
            <person name="Muszewska A."/>
            <person name="Grynberg M."/>
            <person name="Mandel M.A."/>
            <person name="Kellner E.M."/>
            <person name="Barker B.M."/>
            <person name="Galgiani J.N."/>
            <person name="Orbach M.J."/>
            <person name="Kirkland T.N."/>
            <person name="Cole G.T."/>
            <person name="Henn M.R."/>
            <person name="Birren B.W."/>
            <person name="Taylor J.W."/>
        </authorList>
    </citation>
    <scope>NUCLEOTIDE SEQUENCE [LARGE SCALE GENOMIC DNA]</scope>
    <source>
        <strain evidence="3">RS</strain>
    </source>
</reference>
<keyword evidence="3" id="KW-1185">Reference proteome</keyword>
<feature type="region of interest" description="Disordered" evidence="1">
    <location>
        <begin position="63"/>
        <end position="111"/>
    </location>
</feature>
<dbReference type="AlphaFoldDB" id="A0A0D8JVM3"/>
<gene>
    <name evidence="2" type="ORF">CIMG_13368</name>
</gene>
<protein>
    <submittedName>
        <fullName evidence="2">Uncharacterized protein</fullName>
    </submittedName>
</protein>
<evidence type="ECO:0000256" key="1">
    <source>
        <dbReference type="SAM" id="MobiDB-lite"/>
    </source>
</evidence>
<feature type="compositionally biased region" description="Polar residues" evidence="1">
    <location>
        <begin position="81"/>
        <end position="90"/>
    </location>
</feature>
<evidence type="ECO:0000313" key="3">
    <source>
        <dbReference type="Proteomes" id="UP000001261"/>
    </source>
</evidence>
<evidence type="ECO:0000313" key="2">
    <source>
        <dbReference type="EMBL" id="KJF60991.1"/>
    </source>
</evidence>
<dbReference type="RefSeq" id="XP_004446062.1">
    <property type="nucleotide sequence ID" value="XM_004446005.1"/>
</dbReference>
<dbReference type="GeneID" id="24164995"/>
<name>A0A0D8JVM3_COCIM</name>
<dbReference type="Proteomes" id="UP000001261">
    <property type="component" value="Unassembled WGS sequence"/>
</dbReference>
<proteinExistence type="predicted"/>
<dbReference type="EMBL" id="GG704914">
    <property type="protein sequence ID" value="KJF60991.1"/>
    <property type="molecule type" value="Genomic_DNA"/>
</dbReference>
<dbReference type="VEuPathDB" id="FungiDB:CIMG_13368"/>
<dbReference type="InParanoid" id="A0A0D8JVM3"/>
<organism evidence="2 3">
    <name type="scientific">Coccidioides immitis (strain RS)</name>
    <name type="common">Valley fever fungus</name>
    <dbReference type="NCBI Taxonomy" id="246410"/>
    <lineage>
        <taxon>Eukaryota</taxon>
        <taxon>Fungi</taxon>
        <taxon>Dikarya</taxon>
        <taxon>Ascomycota</taxon>
        <taxon>Pezizomycotina</taxon>
        <taxon>Eurotiomycetes</taxon>
        <taxon>Eurotiomycetidae</taxon>
        <taxon>Onygenales</taxon>
        <taxon>Onygenaceae</taxon>
        <taxon>Coccidioides</taxon>
    </lineage>
</organism>
<sequence length="111" mass="12362">MSSGTQRDAMQPTCGSARGSACRWWSIHRGQWSRARTDEAAEHDSQKMGFCWPAGWLPTCQIKPEGETDGDPTAKHRVPPSQFTRTQTPRCNPFAERRPYLISPPAGSFLG</sequence>